<name>A0A0H2YSG1_CLOP1</name>
<evidence type="ECO:0000313" key="2">
    <source>
        <dbReference type="EMBL" id="ABG83945.1"/>
    </source>
</evidence>
<dbReference type="eggNOG" id="COG0679">
    <property type="taxonomic scope" value="Bacteria"/>
</dbReference>
<feature type="transmembrane region" description="Helical" evidence="1">
    <location>
        <begin position="56"/>
        <end position="77"/>
    </location>
</feature>
<dbReference type="HOGENOM" id="CLU_2615813_0_0_9"/>
<gene>
    <name evidence="2" type="ordered locus">CPF_0105</name>
</gene>
<dbReference type="Proteomes" id="UP000001823">
    <property type="component" value="Chromosome"/>
</dbReference>
<dbReference type="STRING" id="195103.CPF_0105"/>
<dbReference type="PaxDb" id="195103-CPF_0105"/>
<evidence type="ECO:0000256" key="1">
    <source>
        <dbReference type="SAM" id="Phobius"/>
    </source>
</evidence>
<reference evidence="2 3" key="1">
    <citation type="journal article" date="2006" name="Genome Res.">
        <title>Skewed genomic variability in strains of the toxigenic bacterial pathogen, Clostridium perfringens.</title>
        <authorList>
            <person name="Myers G.S."/>
            <person name="Rasko D.A."/>
            <person name="Cheung J.K."/>
            <person name="Ravel J."/>
            <person name="Seshadri R."/>
            <person name="Deboy R.T."/>
            <person name="Ren Q."/>
            <person name="Varga J."/>
            <person name="Awad M.M."/>
            <person name="Brinkac L.M."/>
            <person name="Daugherty S.C."/>
            <person name="Haft D.H."/>
            <person name="Dodson R.J."/>
            <person name="Madupu R."/>
            <person name="Nelson W.C."/>
            <person name="Rosovitz M.J."/>
            <person name="Sullivan S.A."/>
            <person name="Khouri H."/>
            <person name="Dimitrov G.I."/>
            <person name="Watkins K.L."/>
            <person name="Mulligan S."/>
            <person name="Benton J."/>
            <person name="Radune D."/>
            <person name="Fisher D.J."/>
            <person name="Atkins H.S."/>
            <person name="Hiscox T."/>
            <person name="Jost B.H."/>
            <person name="Billington S.J."/>
            <person name="Songer J.G."/>
            <person name="McClane B.A."/>
            <person name="Titball R.W."/>
            <person name="Rood J.I."/>
            <person name="Melville S.B."/>
            <person name="Paulsen I.T."/>
        </authorList>
    </citation>
    <scope>NUCLEOTIDE SEQUENCE [LARGE SCALE GENOMIC DNA]</scope>
    <source>
        <strain evidence="3">ATCC 13124 / DSM 756 / JCM 1290 / NCIMB 6125 / NCTC 8237 / S 107 / Type A</strain>
    </source>
</reference>
<sequence>MIILGVGYLIKFFIIDKLIVGDKIFNYAHFTFLILPLPFSLPIFSGKHCPEYEELINNTVILSTMLCISFFIIFILLI</sequence>
<keyword evidence="3" id="KW-1185">Reference proteome</keyword>
<organism evidence="2 3">
    <name type="scientific">Clostridium perfringens (strain ATCC 13124 / DSM 756 / JCM 1290 / NCIMB 6125 / NCTC 8237 / Type A)</name>
    <dbReference type="NCBI Taxonomy" id="195103"/>
    <lineage>
        <taxon>Bacteria</taxon>
        <taxon>Bacillati</taxon>
        <taxon>Bacillota</taxon>
        <taxon>Clostridia</taxon>
        <taxon>Eubacteriales</taxon>
        <taxon>Clostridiaceae</taxon>
        <taxon>Clostridium</taxon>
    </lineage>
</organism>
<keyword evidence="1" id="KW-1133">Transmembrane helix</keyword>
<keyword evidence="1" id="KW-0812">Transmembrane</keyword>
<accession>A0A0H2YSG1</accession>
<evidence type="ECO:0000313" key="3">
    <source>
        <dbReference type="Proteomes" id="UP000001823"/>
    </source>
</evidence>
<protein>
    <submittedName>
        <fullName evidence="2">Uncharacterized protein</fullName>
    </submittedName>
</protein>
<dbReference type="EMBL" id="CP000246">
    <property type="protein sequence ID" value="ABG83945.1"/>
    <property type="molecule type" value="Genomic_DNA"/>
</dbReference>
<dbReference type="AlphaFoldDB" id="A0A0H2YSG1"/>
<keyword evidence="1" id="KW-0472">Membrane</keyword>
<feature type="transmembrane region" description="Helical" evidence="1">
    <location>
        <begin position="24"/>
        <end position="44"/>
    </location>
</feature>
<dbReference type="KEGG" id="cpf:CPF_0105"/>
<proteinExistence type="predicted"/>